<proteinExistence type="predicted"/>
<feature type="region of interest" description="Disordered" evidence="1">
    <location>
        <begin position="1"/>
        <end position="75"/>
    </location>
</feature>
<name>A0A8J5WTS3_ZIZPA</name>
<reference evidence="2" key="2">
    <citation type="submission" date="2021-02" db="EMBL/GenBank/DDBJ databases">
        <authorList>
            <person name="Kimball J.A."/>
            <person name="Haas M.W."/>
            <person name="Macchietto M."/>
            <person name="Kono T."/>
            <person name="Duquette J."/>
            <person name="Shao M."/>
        </authorList>
    </citation>
    <scope>NUCLEOTIDE SEQUENCE</scope>
    <source>
        <tissue evidence="2">Fresh leaf tissue</tissue>
    </source>
</reference>
<feature type="compositionally biased region" description="Polar residues" evidence="1">
    <location>
        <begin position="19"/>
        <end position="28"/>
    </location>
</feature>
<accession>A0A8J5WTS3</accession>
<evidence type="ECO:0000313" key="2">
    <source>
        <dbReference type="EMBL" id="KAG8095151.1"/>
    </source>
</evidence>
<dbReference type="EMBL" id="JAAALK010000080">
    <property type="protein sequence ID" value="KAG8095151.1"/>
    <property type="molecule type" value="Genomic_DNA"/>
</dbReference>
<reference evidence="2" key="1">
    <citation type="journal article" date="2021" name="bioRxiv">
        <title>Whole Genome Assembly and Annotation of Northern Wild Rice, Zizania palustris L., Supports a Whole Genome Duplication in the Zizania Genus.</title>
        <authorList>
            <person name="Haas M."/>
            <person name="Kono T."/>
            <person name="Macchietto M."/>
            <person name="Millas R."/>
            <person name="McGilp L."/>
            <person name="Shao M."/>
            <person name="Duquette J."/>
            <person name="Hirsch C.N."/>
            <person name="Kimball J."/>
        </authorList>
    </citation>
    <scope>NUCLEOTIDE SEQUENCE</scope>
    <source>
        <tissue evidence="2">Fresh leaf tissue</tissue>
    </source>
</reference>
<evidence type="ECO:0000313" key="3">
    <source>
        <dbReference type="Proteomes" id="UP000729402"/>
    </source>
</evidence>
<feature type="compositionally biased region" description="Basic and acidic residues" evidence="1">
    <location>
        <begin position="44"/>
        <end position="53"/>
    </location>
</feature>
<feature type="compositionally biased region" description="Low complexity" evidence="1">
    <location>
        <begin position="29"/>
        <end position="42"/>
    </location>
</feature>
<evidence type="ECO:0000256" key="1">
    <source>
        <dbReference type="SAM" id="MobiDB-lite"/>
    </source>
</evidence>
<comment type="caution">
    <text evidence="2">The sequence shown here is derived from an EMBL/GenBank/DDBJ whole genome shotgun (WGS) entry which is preliminary data.</text>
</comment>
<gene>
    <name evidence="2" type="ORF">GUJ93_ZPchr0012g20820</name>
</gene>
<keyword evidence="3" id="KW-1185">Reference proteome</keyword>
<dbReference type="Proteomes" id="UP000729402">
    <property type="component" value="Unassembled WGS sequence"/>
</dbReference>
<protein>
    <submittedName>
        <fullName evidence="2">Uncharacterized protein</fullName>
    </submittedName>
</protein>
<dbReference type="AlphaFoldDB" id="A0A8J5WTS3"/>
<organism evidence="2 3">
    <name type="scientific">Zizania palustris</name>
    <name type="common">Northern wild rice</name>
    <dbReference type="NCBI Taxonomy" id="103762"/>
    <lineage>
        <taxon>Eukaryota</taxon>
        <taxon>Viridiplantae</taxon>
        <taxon>Streptophyta</taxon>
        <taxon>Embryophyta</taxon>
        <taxon>Tracheophyta</taxon>
        <taxon>Spermatophyta</taxon>
        <taxon>Magnoliopsida</taxon>
        <taxon>Liliopsida</taxon>
        <taxon>Poales</taxon>
        <taxon>Poaceae</taxon>
        <taxon>BOP clade</taxon>
        <taxon>Oryzoideae</taxon>
        <taxon>Oryzeae</taxon>
        <taxon>Zizaniinae</taxon>
        <taxon>Zizania</taxon>
    </lineage>
</organism>
<sequence>MVSYSCFNQGPAKKHVSRSNKPLSTIATNSNNSDDSDGSSSDEAYAKKPDAPLKKPVAPATNGSKKKPTASVKKPSVVQLHLYKRRHMNMTVLTVTLMMNQMRN</sequence>